<protein>
    <submittedName>
        <fullName evidence="2">Uncharacterized protein</fullName>
    </submittedName>
</protein>
<gene>
    <name evidence="2" type="ORF">HYQ45_005373</name>
</gene>
<dbReference type="Proteomes" id="UP000689129">
    <property type="component" value="Unassembled WGS sequence"/>
</dbReference>
<proteinExistence type="predicted"/>
<dbReference type="AlphaFoldDB" id="A0A8I2ZUL6"/>
<feature type="region of interest" description="Disordered" evidence="1">
    <location>
        <begin position="70"/>
        <end position="96"/>
    </location>
</feature>
<accession>A0A8I2ZUL6</accession>
<dbReference type="EMBL" id="JAEMWZ010000090">
    <property type="protein sequence ID" value="KAG7137222.1"/>
    <property type="molecule type" value="Genomic_DNA"/>
</dbReference>
<name>A0A8I2ZUL6_VERLO</name>
<organism evidence="2 3">
    <name type="scientific">Verticillium longisporum</name>
    <name type="common">Verticillium dahliae var. longisporum</name>
    <dbReference type="NCBI Taxonomy" id="100787"/>
    <lineage>
        <taxon>Eukaryota</taxon>
        <taxon>Fungi</taxon>
        <taxon>Dikarya</taxon>
        <taxon>Ascomycota</taxon>
        <taxon>Pezizomycotina</taxon>
        <taxon>Sordariomycetes</taxon>
        <taxon>Hypocreomycetidae</taxon>
        <taxon>Glomerellales</taxon>
        <taxon>Plectosphaerellaceae</taxon>
        <taxon>Verticillium</taxon>
    </lineage>
</organism>
<evidence type="ECO:0000313" key="2">
    <source>
        <dbReference type="EMBL" id="KAG7137222.1"/>
    </source>
</evidence>
<evidence type="ECO:0000313" key="3">
    <source>
        <dbReference type="Proteomes" id="UP000689129"/>
    </source>
</evidence>
<reference evidence="2" key="1">
    <citation type="journal article" date="2021" name="Mol. Plant Pathol.">
        <title>A 20-kb lineage-specific genomic region tames virulence in pathogenic amphidiploid Verticillium longisporum.</title>
        <authorList>
            <person name="Harting R."/>
            <person name="Starke J."/>
            <person name="Kusch H."/>
            <person name="Poggeler S."/>
            <person name="Maurus I."/>
            <person name="Schluter R."/>
            <person name="Landesfeind M."/>
            <person name="Bulla I."/>
            <person name="Nowrousian M."/>
            <person name="de Jonge R."/>
            <person name="Stahlhut G."/>
            <person name="Hoff K.J."/>
            <person name="Asshauer K.P."/>
            <person name="Thurmer A."/>
            <person name="Stanke M."/>
            <person name="Daniel R."/>
            <person name="Morgenstern B."/>
            <person name="Thomma B.P.H.J."/>
            <person name="Kronstad J.W."/>
            <person name="Braus-Stromeyer S.A."/>
            <person name="Braus G.H."/>
        </authorList>
    </citation>
    <scope>NUCLEOTIDE SEQUENCE</scope>
    <source>
        <strain evidence="2">Vl32</strain>
    </source>
</reference>
<comment type="caution">
    <text evidence="2">The sequence shown here is derived from an EMBL/GenBank/DDBJ whole genome shotgun (WGS) entry which is preliminary data.</text>
</comment>
<evidence type="ECO:0000256" key="1">
    <source>
        <dbReference type="SAM" id="MobiDB-lite"/>
    </source>
</evidence>
<sequence>MSRAAFVVQSGQSVYLHALQAALCHGEAQSFPRFIEESQPRRSIGCPIWRSPHLSLVPHERHVLRVCEGNRAKGKDQTNQGRRHTLVEPVFDNRGF</sequence>